<dbReference type="Gene3D" id="2.30.30.40">
    <property type="entry name" value="SH3 Domains"/>
    <property type="match status" value="1"/>
</dbReference>
<sequence length="149" mass="16317">MKSQTRLVILALAACGYASGAFALDFKNVGASPVIMYDAPSIRGQKLFIAPRGMPVEVVINYGAWSKVRDFAGDLSWIETKQLSERKNILVRNLNAKIRITADDYSEVVFSADKGVVLELVDTVIPGWAKVKHSDGATGYVRLNDVWGI</sequence>
<organism evidence="3 4">
    <name type="scientific">Solimicrobium silvestre</name>
    <dbReference type="NCBI Taxonomy" id="2099400"/>
    <lineage>
        <taxon>Bacteria</taxon>
        <taxon>Pseudomonadati</taxon>
        <taxon>Pseudomonadota</taxon>
        <taxon>Betaproteobacteria</taxon>
        <taxon>Burkholderiales</taxon>
        <taxon>Oxalobacteraceae</taxon>
        <taxon>Solimicrobium</taxon>
    </lineage>
</organism>
<dbReference type="InterPro" id="IPR010466">
    <property type="entry name" value="DUF1058"/>
</dbReference>
<dbReference type="EMBL" id="PUGF01000003">
    <property type="protein sequence ID" value="PRC94453.1"/>
    <property type="molecule type" value="Genomic_DNA"/>
</dbReference>
<evidence type="ECO:0000313" key="3">
    <source>
        <dbReference type="EMBL" id="PRC94453.1"/>
    </source>
</evidence>
<evidence type="ECO:0000256" key="1">
    <source>
        <dbReference type="SAM" id="SignalP"/>
    </source>
</evidence>
<reference evidence="3 4" key="1">
    <citation type="submission" date="2018-02" db="EMBL/GenBank/DDBJ databases">
        <title>Solimicrobium silvestre gen. nov., sp. nov., isolated from alpine forest soil.</title>
        <authorList>
            <person name="Margesin R."/>
            <person name="Albuquerque L."/>
            <person name="Zhang D.-C."/>
            <person name="Froufe H.J.C."/>
            <person name="Severino R."/>
            <person name="Roxo I."/>
            <person name="Egas C."/>
            <person name="Da Costa M.S."/>
        </authorList>
    </citation>
    <scope>NUCLEOTIDE SEQUENCE [LARGE SCALE GENOMIC DNA]</scope>
    <source>
        <strain evidence="3 4">S20-91</strain>
    </source>
</reference>
<dbReference type="PROSITE" id="PS51781">
    <property type="entry name" value="SH3B"/>
    <property type="match status" value="1"/>
</dbReference>
<dbReference type="Proteomes" id="UP000237839">
    <property type="component" value="Unassembled WGS sequence"/>
</dbReference>
<evidence type="ECO:0000313" key="4">
    <source>
        <dbReference type="Proteomes" id="UP000237839"/>
    </source>
</evidence>
<evidence type="ECO:0000259" key="2">
    <source>
        <dbReference type="PROSITE" id="PS51781"/>
    </source>
</evidence>
<dbReference type="Pfam" id="PF06347">
    <property type="entry name" value="SH3_4"/>
    <property type="match status" value="2"/>
</dbReference>
<feature type="signal peptide" evidence="1">
    <location>
        <begin position="1"/>
        <end position="23"/>
    </location>
</feature>
<dbReference type="RefSeq" id="WP_105530756.1">
    <property type="nucleotide sequence ID" value="NZ_PUGF01000003.1"/>
</dbReference>
<dbReference type="InterPro" id="IPR003646">
    <property type="entry name" value="SH3-like_bac-type"/>
</dbReference>
<keyword evidence="1" id="KW-0732">Signal</keyword>
<name>A0A2S9H3E0_9BURK</name>
<comment type="caution">
    <text evidence="3">The sequence shown here is derived from an EMBL/GenBank/DDBJ whole genome shotgun (WGS) entry which is preliminary data.</text>
</comment>
<proteinExistence type="predicted"/>
<feature type="domain" description="SH3b" evidence="2">
    <location>
        <begin position="84"/>
        <end position="149"/>
    </location>
</feature>
<protein>
    <submittedName>
        <fullName evidence="3">Bacterial SH3 domain</fullName>
    </submittedName>
</protein>
<feature type="chain" id="PRO_5015666010" evidence="1">
    <location>
        <begin position="24"/>
        <end position="149"/>
    </location>
</feature>
<keyword evidence="4" id="KW-1185">Reference proteome</keyword>
<gene>
    <name evidence="3" type="ORF">S2091_1074</name>
</gene>
<dbReference type="AlphaFoldDB" id="A0A2S9H3E0"/>
<accession>A0A2S9H3E0</accession>
<dbReference type="OrthoDB" id="5297720at2"/>